<reference evidence="2 3" key="1">
    <citation type="journal article" date="2020" name="Cell">
        <title>Large-Scale Comparative Analyses of Tick Genomes Elucidate Their Genetic Diversity and Vector Capacities.</title>
        <authorList>
            <consortium name="Tick Genome and Microbiome Consortium (TIGMIC)"/>
            <person name="Jia N."/>
            <person name="Wang J."/>
            <person name="Shi W."/>
            <person name="Du L."/>
            <person name="Sun Y."/>
            <person name="Zhan W."/>
            <person name="Jiang J.F."/>
            <person name="Wang Q."/>
            <person name="Zhang B."/>
            <person name="Ji P."/>
            <person name="Bell-Sakyi L."/>
            <person name="Cui X.M."/>
            <person name="Yuan T.T."/>
            <person name="Jiang B.G."/>
            <person name="Yang W.F."/>
            <person name="Lam T.T."/>
            <person name="Chang Q.C."/>
            <person name="Ding S.J."/>
            <person name="Wang X.J."/>
            <person name="Zhu J.G."/>
            <person name="Ruan X.D."/>
            <person name="Zhao L."/>
            <person name="Wei J.T."/>
            <person name="Ye R.Z."/>
            <person name="Que T.C."/>
            <person name="Du C.H."/>
            <person name="Zhou Y.H."/>
            <person name="Cheng J.X."/>
            <person name="Dai P.F."/>
            <person name="Guo W.B."/>
            <person name="Han X.H."/>
            <person name="Huang E.J."/>
            <person name="Li L.F."/>
            <person name="Wei W."/>
            <person name="Gao Y.C."/>
            <person name="Liu J.Z."/>
            <person name="Shao H.Z."/>
            <person name="Wang X."/>
            <person name="Wang C.C."/>
            <person name="Yang T.C."/>
            <person name="Huo Q.B."/>
            <person name="Li W."/>
            <person name="Chen H.Y."/>
            <person name="Chen S.E."/>
            <person name="Zhou L.G."/>
            <person name="Ni X.B."/>
            <person name="Tian J.H."/>
            <person name="Sheng Y."/>
            <person name="Liu T."/>
            <person name="Pan Y.S."/>
            <person name="Xia L.Y."/>
            <person name="Li J."/>
            <person name="Zhao F."/>
            <person name="Cao W.C."/>
        </authorList>
    </citation>
    <scope>NUCLEOTIDE SEQUENCE [LARGE SCALE GENOMIC DNA]</scope>
    <source>
        <strain evidence="2">HaeL-2018</strain>
    </source>
</reference>
<dbReference type="EMBL" id="JABSTR010000001">
    <property type="protein sequence ID" value="KAH9360068.1"/>
    <property type="molecule type" value="Genomic_DNA"/>
</dbReference>
<comment type="caution">
    <text evidence="2">The sequence shown here is derived from an EMBL/GenBank/DDBJ whole genome shotgun (WGS) entry which is preliminary data.</text>
</comment>
<feature type="region of interest" description="Disordered" evidence="1">
    <location>
        <begin position="544"/>
        <end position="568"/>
    </location>
</feature>
<dbReference type="AlphaFoldDB" id="A0A9J6FD76"/>
<dbReference type="OMA" id="PTRENEF"/>
<name>A0A9J6FD76_HAELO</name>
<feature type="region of interest" description="Disordered" evidence="1">
    <location>
        <begin position="49"/>
        <end position="162"/>
    </location>
</feature>
<protein>
    <submittedName>
        <fullName evidence="2">Uncharacterized protein</fullName>
    </submittedName>
</protein>
<feature type="compositionally biased region" description="Basic residues" evidence="1">
    <location>
        <begin position="271"/>
        <end position="283"/>
    </location>
</feature>
<feature type="compositionally biased region" description="Pro residues" evidence="1">
    <location>
        <begin position="453"/>
        <end position="465"/>
    </location>
</feature>
<sequence length="568" mass="58733">MTGRHPRFSLLDSEVEGWLSDEIARGNGLRDASVDPLLPATALTPELCRGGADLPDNRRAAQESYGSHPTSAGVRHSDSPRDDYLVPRLSAATTTPRPLRGPGSAILAGNQSAARESHGSYHPTPAGVPHGVGGRNASCDHLPSPRAATRSCPPGLGRSNPADMFAKEELRRSSSAPDPAVYEPDGSSGAAVASFAGAFAPRTYPTTQTSQAVTTRAHVACLTPALSREEPPLPSAAVDLAQALINAAIPSCASDPPTWPLLNLLLARTGRHPRSGARSCRRRSPQDRPASRAIPAPPRGLPYSPGLPSCPGPLPSLAFRRGPGLPAPKPTKRTVTTWKFQEGKEPPVSFFSARPWKRQRRPPVRQSRSLGMFEGRTVSAAAAAAGGASLAPSPGAQYCAGCGGLRLTDSHEQSKFHQVHAPPPPSSSAPCKAAPAAPPGPLQPGPAATSGPAAPPALFPAPRPPKVPPATLAPALAEQVVRAALPSLINSVVEALATDPSFTAAITAEVRRTTSRVAEAVLFGEDVPLPPALCATLEAAAAGTPEDMEVADDATSSSSADSENLLKF</sequence>
<dbReference type="VEuPathDB" id="VectorBase:HLOH_055717"/>
<feature type="compositionally biased region" description="Basic and acidic residues" evidence="1">
    <location>
        <begin position="75"/>
        <end position="85"/>
    </location>
</feature>
<accession>A0A9J6FD76</accession>
<keyword evidence="3" id="KW-1185">Reference proteome</keyword>
<gene>
    <name evidence="2" type="ORF">HPB48_006665</name>
</gene>
<evidence type="ECO:0000256" key="1">
    <source>
        <dbReference type="SAM" id="MobiDB-lite"/>
    </source>
</evidence>
<feature type="compositionally biased region" description="Low complexity" evidence="1">
    <location>
        <begin position="553"/>
        <end position="562"/>
    </location>
</feature>
<evidence type="ECO:0000313" key="3">
    <source>
        <dbReference type="Proteomes" id="UP000821853"/>
    </source>
</evidence>
<feature type="region of interest" description="Disordered" evidence="1">
    <location>
        <begin position="413"/>
        <end position="465"/>
    </location>
</feature>
<feature type="region of interest" description="Disordered" evidence="1">
    <location>
        <begin position="271"/>
        <end position="305"/>
    </location>
</feature>
<proteinExistence type="predicted"/>
<dbReference type="Proteomes" id="UP000821853">
    <property type="component" value="Chromosome 1"/>
</dbReference>
<feature type="region of interest" description="Disordered" evidence="1">
    <location>
        <begin position="168"/>
        <end position="187"/>
    </location>
</feature>
<organism evidence="2 3">
    <name type="scientific">Haemaphysalis longicornis</name>
    <name type="common">Bush tick</name>
    <dbReference type="NCBI Taxonomy" id="44386"/>
    <lineage>
        <taxon>Eukaryota</taxon>
        <taxon>Metazoa</taxon>
        <taxon>Ecdysozoa</taxon>
        <taxon>Arthropoda</taxon>
        <taxon>Chelicerata</taxon>
        <taxon>Arachnida</taxon>
        <taxon>Acari</taxon>
        <taxon>Parasitiformes</taxon>
        <taxon>Ixodida</taxon>
        <taxon>Ixodoidea</taxon>
        <taxon>Ixodidae</taxon>
        <taxon>Haemaphysalinae</taxon>
        <taxon>Haemaphysalis</taxon>
    </lineage>
</organism>
<evidence type="ECO:0000313" key="2">
    <source>
        <dbReference type="EMBL" id="KAH9360068.1"/>
    </source>
</evidence>
<dbReference type="OrthoDB" id="6516542at2759"/>